<proteinExistence type="inferred from homology"/>
<evidence type="ECO:0000256" key="1">
    <source>
        <dbReference type="ARBA" id="ARBA00009924"/>
    </source>
</evidence>
<dbReference type="Gene3D" id="3.40.50.300">
    <property type="entry name" value="P-loop containing nucleotide triphosphate hydrolases"/>
    <property type="match status" value="1"/>
</dbReference>
<evidence type="ECO:0000313" key="6">
    <source>
        <dbReference type="EMBL" id="QEP40996.1"/>
    </source>
</evidence>
<dbReference type="NCBIfam" id="TIGR03707">
    <property type="entry name" value="PPK2_P_aer"/>
    <property type="match status" value="1"/>
</dbReference>
<dbReference type="KEGG" id="apoc:APORC_1411"/>
<dbReference type="PANTHER" id="PTHR34383:SF1">
    <property type="entry name" value="ADP-POLYPHOSPHATE PHOSPHOTRANSFERASE"/>
    <property type="match status" value="1"/>
</dbReference>
<evidence type="ECO:0000256" key="2">
    <source>
        <dbReference type="ARBA" id="ARBA00022679"/>
    </source>
</evidence>
<dbReference type="Pfam" id="PF03976">
    <property type="entry name" value="PPK2"/>
    <property type="match status" value="1"/>
</dbReference>
<dbReference type="EMBL" id="CP036246">
    <property type="protein sequence ID" value="QEP40996.1"/>
    <property type="molecule type" value="Genomic_DNA"/>
</dbReference>
<keyword evidence="2 4" id="KW-0808">Transferase</keyword>
<gene>
    <name evidence="6" type="ORF">APORC_1411</name>
</gene>
<protein>
    <recommendedName>
        <fullName evidence="4">ADP/GDP-polyphosphate phosphotransferase</fullName>
        <ecNumber evidence="4">2.7.4.-</ecNumber>
    </recommendedName>
    <alternativeName>
        <fullName evidence="4">Polyphosphate kinase PPK2</fullName>
    </alternativeName>
</protein>
<dbReference type="GO" id="GO:0006793">
    <property type="term" value="P:phosphorus metabolic process"/>
    <property type="evidence" value="ECO:0007669"/>
    <property type="project" value="InterPro"/>
</dbReference>
<organism evidence="6 7">
    <name type="scientific">Arcobacter porcinus</name>
    <dbReference type="NCBI Taxonomy" id="1935204"/>
    <lineage>
        <taxon>Bacteria</taxon>
        <taxon>Pseudomonadati</taxon>
        <taxon>Campylobacterota</taxon>
        <taxon>Epsilonproteobacteria</taxon>
        <taxon>Campylobacterales</taxon>
        <taxon>Arcobacteraceae</taxon>
        <taxon>Arcobacter</taxon>
    </lineage>
</organism>
<dbReference type="Proteomes" id="UP000322644">
    <property type="component" value="Chromosome"/>
</dbReference>
<name>A0A5C2HDH6_9BACT</name>
<evidence type="ECO:0000256" key="3">
    <source>
        <dbReference type="ARBA" id="ARBA00022777"/>
    </source>
</evidence>
<dbReference type="PIRSF" id="PIRSF028756">
    <property type="entry name" value="PPK2_prd"/>
    <property type="match status" value="1"/>
</dbReference>
<dbReference type="AlphaFoldDB" id="A0A5C2HDH6"/>
<comment type="function">
    <text evidence="4">Uses inorganic polyphosphate (polyP) as a donor to convert GDP to GTP or ADP to ATP.</text>
</comment>
<dbReference type="RefSeq" id="WP_066386988.1">
    <property type="nucleotide sequence ID" value="NZ_CP036246.2"/>
</dbReference>
<evidence type="ECO:0000256" key="4">
    <source>
        <dbReference type="RuleBase" id="RU369062"/>
    </source>
</evidence>
<evidence type="ECO:0000259" key="5">
    <source>
        <dbReference type="Pfam" id="PF03976"/>
    </source>
</evidence>
<reference evidence="6 7" key="2">
    <citation type="submission" date="2019-09" db="EMBL/GenBank/DDBJ databases">
        <title>Taxonomic note: a critical rebuttal of the proposed division of the genus Arcobacter into six genera, emended descriptions of Arcobacter anaerophilus and the genus Arcobacter, and an assessment of genus-level boundaries for Epsilonproteobacteria using in silico genomic comparator tools.</title>
        <authorList>
            <person name="On S.L.W."/>
            <person name="Miller W.G."/>
            <person name="Biggs P."/>
            <person name="Cornelius A."/>
            <person name="Vandamme P."/>
        </authorList>
    </citation>
    <scope>NUCLEOTIDE SEQUENCE [LARGE SCALE GENOMIC DNA]</scope>
    <source>
        <strain evidence="6 7">CCUG 56899</strain>
    </source>
</reference>
<sequence length="312" mass="36673">MGHDRSLIKHTFEEDIVIDTEEDIEHGKNKNRVKKDLKEKVEDGETKVQVWVKKDTLDYQKKLTKLQIELLKLQSFVKEKGLKVLIIFEGRDAAGKGGTIKRVTEHLNPRGARVVALEKPNDQERTQWYFQRYANHLPSAGEMVLFDRSWYNRAGVEPVMGFCTKEEHLQFLKDVPLFEKMLVESGITLFKFYFSVSKKEQEKRFKKREKDPLKQYKLSPIDKEAQNVWDKYTVAKYSMLMASHTPVSPWTIVKSDNKKRARINCIRHILNTINYDKKTKEDIFKIDRDIIISGAVEIENMEQSHEISRVDR</sequence>
<dbReference type="SUPFAM" id="SSF52540">
    <property type="entry name" value="P-loop containing nucleoside triphosphate hydrolases"/>
    <property type="match status" value="1"/>
</dbReference>
<evidence type="ECO:0000313" key="7">
    <source>
        <dbReference type="Proteomes" id="UP000322644"/>
    </source>
</evidence>
<accession>A0A5C2HDH6</accession>
<dbReference type="EC" id="2.7.4.-" evidence="4"/>
<dbReference type="InterPro" id="IPR022488">
    <property type="entry name" value="PPK2-related"/>
</dbReference>
<keyword evidence="3 4" id="KW-0418">Kinase</keyword>
<dbReference type="InterPro" id="IPR016898">
    <property type="entry name" value="Polyphosphate_phosphotransfera"/>
</dbReference>
<feature type="domain" description="Polyphosphate kinase-2-related" evidence="5">
    <location>
        <begin position="56"/>
        <end position="280"/>
    </location>
</feature>
<dbReference type="GO" id="GO:0008976">
    <property type="term" value="F:polyphosphate kinase activity"/>
    <property type="evidence" value="ECO:0007669"/>
    <property type="project" value="UniProtKB-UniRule"/>
</dbReference>
<dbReference type="PANTHER" id="PTHR34383">
    <property type="entry name" value="POLYPHOSPHATE:AMP PHOSPHOTRANSFERASE-RELATED"/>
    <property type="match status" value="1"/>
</dbReference>
<dbReference type="InterPro" id="IPR027417">
    <property type="entry name" value="P-loop_NTPase"/>
</dbReference>
<comment type="similarity">
    <text evidence="1 4">Belongs to the polyphosphate kinase 2 (PPK2) family. Class I subfamily.</text>
</comment>
<comment type="subunit">
    <text evidence="4">Homotetramer.</text>
</comment>
<dbReference type="InterPro" id="IPR022486">
    <property type="entry name" value="PPK2_PA0141"/>
</dbReference>
<reference evidence="6 7" key="1">
    <citation type="submission" date="2019-09" db="EMBL/GenBank/DDBJ databases">
        <title>Complete genome sequencing of four Arcobacter species reveals a diverse suite of mobile elements.</title>
        <authorList>
            <person name="Miller W.G."/>
            <person name="Yee E."/>
            <person name="Bono J.L."/>
        </authorList>
    </citation>
    <scope>NUCLEOTIDE SEQUENCE [LARGE SCALE GENOMIC DNA]</scope>
    <source>
        <strain evidence="6 7">CCUG 56899</strain>
    </source>
</reference>